<dbReference type="Proteomes" id="UP000298663">
    <property type="component" value="Unassembled WGS sequence"/>
</dbReference>
<evidence type="ECO:0000313" key="2">
    <source>
        <dbReference type="EMBL" id="TKR96864.1"/>
    </source>
</evidence>
<evidence type="ECO:0000313" key="3">
    <source>
        <dbReference type="Proteomes" id="UP000298663"/>
    </source>
</evidence>
<sequence length="312" mass="34577">MTSSPSFRASTNAPAARRLANEDRYKFMTHNLVVIQMSAVEDNLTNAIHYYKQGAVLADSTVEIAIFIALLPKRVTALLKTLSQCVTLQACHLNTTFNKCNSQLCRCCSAAYFKKLLTFLCLSCELLSAVKPFASRYFATSANEYSSSQAALSVPQKPCRHPRNRSSPLIATFFSASTVAFSDPPSIAGYKASLNDDWYSWQLFAKLAWIIMTHTVDGIVTQIRPDDIDENGQYVGQKTDKDSSSPLNGTTDSMLPVGMSAASNGCDLECYIRFCRILNSNPVTRRDPCLIILMTLHLTVIEIKRDRVLEAI</sequence>
<protein>
    <submittedName>
        <fullName evidence="2">Uncharacterized protein</fullName>
    </submittedName>
</protein>
<name>A0A4U5PLS8_STECR</name>
<reference evidence="2 3" key="1">
    <citation type="journal article" date="2015" name="Genome Biol.">
        <title>Comparative genomics of Steinernema reveals deeply conserved gene regulatory networks.</title>
        <authorList>
            <person name="Dillman A.R."/>
            <person name="Macchietto M."/>
            <person name="Porter C.F."/>
            <person name="Rogers A."/>
            <person name="Williams B."/>
            <person name="Antoshechkin I."/>
            <person name="Lee M.M."/>
            <person name="Goodwin Z."/>
            <person name="Lu X."/>
            <person name="Lewis E.E."/>
            <person name="Goodrich-Blair H."/>
            <person name="Stock S.P."/>
            <person name="Adams B.J."/>
            <person name="Sternberg P.W."/>
            <person name="Mortazavi A."/>
        </authorList>
    </citation>
    <scope>NUCLEOTIDE SEQUENCE [LARGE SCALE GENOMIC DNA]</scope>
    <source>
        <strain evidence="2 3">ALL</strain>
    </source>
</reference>
<accession>A0A4U5PLS8</accession>
<organism evidence="2 3">
    <name type="scientific">Steinernema carpocapsae</name>
    <name type="common">Entomopathogenic nematode</name>
    <dbReference type="NCBI Taxonomy" id="34508"/>
    <lineage>
        <taxon>Eukaryota</taxon>
        <taxon>Metazoa</taxon>
        <taxon>Ecdysozoa</taxon>
        <taxon>Nematoda</taxon>
        <taxon>Chromadorea</taxon>
        <taxon>Rhabditida</taxon>
        <taxon>Tylenchina</taxon>
        <taxon>Panagrolaimomorpha</taxon>
        <taxon>Strongyloidoidea</taxon>
        <taxon>Steinernematidae</taxon>
        <taxon>Steinernema</taxon>
    </lineage>
</organism>
<comment type="caution">
    <text evidence="2">The sequence shown here is derived from an EMBL/GenBank/DDBJ whole genome shotgun (WGS) entry which is preliminary data.</text>
</comment>
<dbReference type="EMBL" id="AZBU02000002">
    <property type="protein sequence ID" value="TKR96864.1"/>
    <property type="molecule type" value="Genomic_DNA"/>
</dbReference>
<proteinExistence type="predicted"/>
<feature type="region of interest" description="Disordered" evidence="1">
    <location>
        <begin position="231"/>
        <end position="250"/>
    </location>
</feature>
<dbReference type="AlphaFoldDB" id="A0A4U5PLS8"/>
<keyword evidence="3" id="KW-1185">Reference proteome</keyword>
<reference evidence="2 3" key="2">
    <citation type="journal article" date="2019" name="G3 (Bethesda)">
        <title>Hybrid Assembly of the Genome of the Entomopathogenic Nematode Steinernema carpocapsae Identifies the X-Chromosome.</title>
        <authorList>
            <person name="Serra L."/>
            <person name="Macchietto M."/>
            <person name="Macias-Munoz A."/>
            <person name="McGill C.J."/>
            <person name="Rodriguez I.M."/>
            <person name="Rodriguez B."/>
            <person name="Murad R."/>
            <person name="Mortazavi A."/>
        </authorList>
    </citation>
    <scope>NUCLEOTIDE SEQUENCE [LARGE SCALE GENOMIC DNA]</scope>
    <source>
        <strain evidence="2 3">ALL</strain>
    </source>
</reference>
<evidence type="ECO:0000256" key="1">
    <source>
        <dbReference type="SAM" id="MobiDB-lite"/>
    </source>
</evidence>
<gene>
    <name evidence="2" type="ORF">L596_010819</name>
</gene>